<dbReference type="AlphaFoldDB" id="A0AA36F3U8"/>
<evidence type="ECO:0000256" key="8">
    <source>
        <dbReference type="ARBA" id="ARBA00022842"/>
    </source>
</evidence>
<dbReference type="Proteomes" id="UP001162480">
    <property type="component" value="Chromosome 4"/>
</dbReference>
<evidence type="ECO:0000313" key="11">
    <source>
        <dbReference type="Proteomes" id="UP001162480"/>
    </source>
</evidence>
<evidence type="ECO:0000256" key="5">
    <source>
        <dbReference type="ARBA" id="ARBA00022679"/>
    </source>
</evidence>
<keyword evidence="7" id="KW-0378">Hydrolase</keyword>
<name>A0AA36F3U8_OCTVU</name>
<dbReference type="InterPro" id="IPR041370">
    <property type="entry name" value="Mlase_EEF1AKMT1/ZCCHC4"/>
</dbReference>
<dbReference type="GO" id="GO:0008168">
    <property type="term" value="F:methyltransferase activity"/>
    <property type="evidence" value="ECO:0007669"/>
    <property type="project" value="UniProtKB-KW"/>
</dbReference>
<organism evidence="10 11">
    <name type="scientific">Octopus vulgaris</name>
    <name type="common">Common octopus</name>
    <dbReference type="NCBI Taxonomy" id="6645"/>
    <lineage>
        <taxon>Eukaryota</taxon>
        <taxon>Metazoa</taxon>
        <taxon>Spiralia</taxon>
        <taxon>Lophotrochozoa</taxon>
        <taxon>Mollusca</taxon>
        <taxon>Cephalopoda</taxon>
        <taxon>Coleoidea</taxon>
        <taxon>Octopodiformes</taxon>
        <taxon>Octopoda</taxon>
        <taxon>Incirrata</taxon>
        <taxon>Octopodidae</taxon>
        <taxon>Octopus</taxon>
    </lineage>
</organism>
<dbReference type="PANTHER" id="PTHR12103:SF12">
    <property type="entry name" value="FI20020P1"/>
    <property type="match status" value="1"/>
</dbReference>
<evidence type="ECO:0000313" key="10">
    <source>
        <dbReference type="EMBL" id="CAI9721553.1"/>
    </source>
</evidence>
<evidence type="ECO:0000256" key="2">
    <source>
        <dbReference type="ARBA" id="ARBA00009589"/>
    </source>
</evidence>
<keyword evidence="3" id="KW-0963">Cytoplasm</keyword>
<dbReference type="InterPro" id="IPR036412">
    <property type="entry name" value="HAD-like_sf"/>
</dbReference>
<evidence type="ECO:0000256" key="6">
    <source>
        <dbReference type="ARBA" id="ARBA00022723"/>
    </source>
</evidence>
<evidence type="ECO:0000256" key="9">
    <source>
        <dbReference type="SAM" id="MobiDB-lite"/>
    </source>
</evidence>
<dbReference type="Gene3D" id="3.40.50.1000">
    <property type="entry name" value="HAD superfamily/HAD-like"/>
    <property type="match status" value="1"/>
</dbReference>
<dbReference type="GO" id="GO:0032259">
    <property type="term" value="P:methylation"/>
    <property type="evidence" value="ECO:0007669"/>
    <property type="project" value="UniProtKB-KW"/>
</dbReference>
<dbReference type="InterPro" id="IPR023214">
    <property type="entry name" value="HAD_sf"/>
</dbReference>
<keyword evidence="4" id="KW-0489">Methyltransferase</keyword>
<protein>
    <submittedName>
        <fullName evidence="10">5&amp;apos</fullName>
    </submittedName>
</protein>
<dbReference type="GO" id="GO:0008253">
    <property type="term" value="F:5'-nucleotidase activity"/>
    <property type="evidence" value="ECO:0007669"/>
    <property type="project" value="TreeGrafter"/>
</dbReference>
<keyword evidence="5" id="KW-0808">Transferase</keyword>
<feature type="region of interest" description="Disordered" evidence="9">
    <location>
        <begin position="16"/>
        <end position="40"/>
    </location>
</feature>
<sequence>MVNPMDEFYKNPTKRFYSLSSTESDSSDDPPDEELEKIGKEPIEFSYENTDEFPENWYYSQFWYDEPTIKLITNKIREISKSYKKKEVQIGCVCCPTIHRNLTGTLKKGKVFLFDVDEAKCGKFDNYVLYDFNRPKEMGDDHEGKFDILVADTPHFTNMCIQKIIITIKYLRKSDCKIMFCTTTEQEPLVKLVEELLELKKTDWVIGHAGGLQNPYACFTNLKDEFLEKKDRLYLKAIYEQRKAQLKDYDLPANVNRKAIFANNEVQLQEIEVYGFDYDYTLASYTPELHDLIYDLGRDSLVYNSKYPEGLREMKYDPNFAVRGLHYDVRKGLLMKIDSFHHIMLGTVYRGLRPVVDEEVKELYDGTHVPLESMNTFYGTGLMHQLMDLFALPEITLLANVTEYFLRNSIPFDPEYVFHDVRSAVQDIHLSGQLHQEIMSNIGKYLVKGPEVLMLLQRLTEANKKLFLITNSGFPFVDAGMRYIVGPDWQSLFDVVITNARKPKFFNEATRPFRIYDAHTGTQSWDRVHRLDKGRVYQQGNFSLLRQMTGWFGSKVFYFGDHVYSDLADVALRHGWRTGAIIPELENEIDKINATDYKVAVRWGMVLQQMIEYCQDTTALEDTEILKEWLHERDLVRAYAKEIFNPHFGSVFRTHHNPTYFSRRLSRFADLYMSNLTNLLRYSVDHTFYPRRLALPHESQPFASMFT</sequence>
<proteinExistence type="inferred from homology"/>
<dbReference type="InterPro" id="IPR008380">
    <property type="entry name" value="HAD-SF_hydro_IG_5-nucl"/>
</dbReference>
<evidence type="ECO:0000256" key="3">
    <source>
        <dbReference type="ARBA" id="ARBA00022490"/>
    </source>
</evidence>
<dbReference type="SUPFAM" id="SSF56784">
    <property type="entry name" value="HAD-like"/>
    <property type="match status" value="1"/>
</dbReference>
<keyword evidence="6" id="KW-0479">Metal-binding</keyword>
<evidence type="ECO:0000256" key="7">
    <source>
        <dbReference type="ARBA" id="ARBA00022801"/>
    </source>
</evidence>
<evidence type="ECO:0000256" key="4">
    <source>
        <dbReference type="ARBA" id="ARBA00022603"/>
    </source>
</evidence>
<dbReference type="EMBL" id="OX597817">
    <property type="protein sequence ID" value="CAI9721553.1"/>
    <property type="molecule type" value="Genomic_DNA"/>
</dbReference>
<comment type="subcellular location">
    <subcellularLocation>
        <location evidence="1">Cytoplasm</location>
    </subcellularLocation>
</comment>
<dbReference type="GO" id="GO:0005737">
    <property type="term" value="C:cytoplasm"/>
    <property type="evidence" value="ECO:0007669"/>
    <property type="project" value="UniProtKB-SubCell"/>
</dbReference>
<accession>A0AA36F3U8</accession>
<keyword evidence="8" id="KW-0460">Magnesium</keyword>
<dbReference type="NCBIfam" id="TIGR02244">
    <property type="entry name" value="HAD-IG-Ncltidse"/>
    <property type="match status" value="1"/>
</dbReference>
<gene>
    <name evidence="10" type="ORF">OCTVUL_1B006253</name>
</gene>
<comment type="similarity">
    <text evidence="2">Belongs to the 5'(3')-deoxyribonucleotidase family.</text>
</comment>
<keyword evidence="11" id="KW-1185">Reference proteome</keyword>
<feature type="compositionally biased region" description="Acidic residues" evidence="9">
    <location>
        <begin position="25"/>
        <end position="35"/>
    </location>
</feature>
<evidence type="ECO:0000256" key="1">
    <source>
        <dbReference type="ARBA" id="ARBA00004496"/>
    </source>
</evidence>
<reference evidence="10" key="1">
    <citation type="submission" date="2023-08" db="EMBL/GenBank/DDBJ databases">
        <authorList>
            <person name="Alioto T."/>
            <person name="Alioto T."/>
            <person name="Gomez Garrido J."/>
        </authorList>
    </citation>
    <scope>NUCLEOTIDE SEQUENCE</scope>
</reference>
<dbReference type="Pfam" id="PF05761">
    <property type="entry name" value="5_nucleotid"/>
    <property type="match status" value="1"/>
</dbReference>
<dbReference type="Pfam" id="PF10237">
    <property type="entry name" value="N6-adenineMlase"/>
    <property type="match status" value="1"/>
</dbReference>
<dbReference type="GO" id="GO:0046872">
    <property type="term" value="F:metal ion binding"/>
    <property type="evidence" value="ECO:0007669"/>
    <property type="project" value="UniProtKB-KW"/>
</dbReference>
<dbReference type="CDD" id="cd07522">
    <property type="entry name" value="HAD_cN-II"/>
    <property type="match status" value="1"/>
</dbReference>
<dbReference type="PANTHER" id="PTHR12103">
    <property type="entry name" value="5'-NUCLEOTIDASE DOMAIN-CONTAINING"/>
    <property type="match status" value="1"/>
</dbReference>